<dbReference type="EMBL" id="JASSZA010000008">
    <property type="protein sequence ID" value="KAK2103995.1"/>
    <property type="molecule type" value="Genomic_DNA"/>
</dbReference>
<keyword evidence="3" id="KW-1185">Reference proteome</keyword>
<accession>A0ABQ9V4M7</accession>
<evidence type="ECO:0000256" key="1">
    <source>
        <dbReference type="ARBA" id="ARBA00006484"/>
    </source>
</evidence>
<comment type="similarity">
    <text evidence="1">Belongs to the short-chain dehydrogenases/reductases (SDR) family.</text>
</comment>
<comment type="caution">
    <text evidence="2">The sequence shown here is derived from an EMBL/GenBank/DDBJ whole genome shotgun (WGS) entry which is preliminary data.</text>
</comment>
<reference evidence="2 3" key="1">
    <citation type="submission" date="2023-05" db="EMBL/GenBank/DDBJ databases">
        <title>B98-5 Cell Line De Novo Hybrid Assembly: An Optical Mapping Approach.</title>
        <authorList>
            <person name="Kananen K."/>
            <person name="Auerbach J.A."/>
            <person name="Kautto E."/>
            <person name="Blachly J.S."/>
        </authorList>
    </citation>
    <scope>NUCLEOTIDE SEQUENCE [LARGE SCALE GENOMIC DNA]</scope>
    <source>
        <strain evidence="2">B95-8</strain>
        <tissue evidence="2">Cell line</tissue>
    </source>
</reference>
<gene>
    <name evidence="2" type="ORF">P7K49_017851</name>
</gene>
<dbReference type="PANTHER" id="PTHR43943:SF2">
    <property type="entry name" value="DEHYDROGENASE_REDUCTASE 4"/>
    <property type="match status" value="1"/>
</dbReference>
<proteinExistence type="inferred from homology"/>
<evidence type="ECO:0000313" key="3">
    <source>
        <dbReference type="Proteomes" id="UP001266305"/>
    </source>
</evidence>
<name>A0ABQ9V4M7_SAGOE</name>
<protein>
    <submittedName>
        <fullName evidence="2">Uncharacterized protein</fullName>
    </submittedName>
</protein>
<sequence>MTDLEVSQANIMQALAGGPEPCRAMSAVMLQFSMVGKAFWGSSQEESGEGGSHHATSARRISFAIIGCLAKDGAHVVFSSQKQQKVGGAMAALQREGLSMVGMLCHMGKAEDQSGWWP</sequence>
<evidence type="ECO:0000313" key="2">
    <source>
        <dbReference type="EMBL" id="KAK2103995.1"/>
    </source>
</evidence>
<dbReference type="PANTHER" id="PTHR43943">
    <property type="entry name" value="DEHYDROGENASE/REDUCTASE (SDR FAMILY) MEMBER 4"/>
    <property type="match status" value="1"/>
</dbReference>
<organism evidence="2 3">
    <name type="scientific">Saguinus oedipus</name>
    <name type="common">Cotton-top tamarin</name>
    <name type="synonym">Oedipomidas oedipus</name>
    <dbReference type="NCBI Taxonomy" id="9490"/>
    <lineage>
        <taxon>Eukaryota</taxon>
        <taxon>Metazoa</taxon>
        <taxon>Chordata</taxon>
        <taxon>Craniata</taxon>
        <taxon>Vertebrata</taxon>
        <taxon>Euteleostomi</taxon>
        <taxon>Mammalia</taxon>
        <taxon>Eutheria</taxon>
        <taxon>Euarchontoglires</taxon>
        <taxon>Primates</taxon>
        <taxon>Haplorrhini</taxon>
        <taxon>Platyrrhini</taxon>
        <taxon>Cebidae</taxon>
        <taxon>Callitrichinae</taxon>
        <taxon>Saguinus</taxon>
    </lineage>
</organism>
<feature type="non-terminal residue" evidence="2">
    <location>
        <position position="118"/>
    </location>
</feature>
<dbReference type="Proteomes" id="UP001266305">
    <property type="component" value="Unassembled WGS sequence"/>
</dbReference>